<comment type="similarity">
    <text evidence="2">Belongs to the mitochondrial carrier (TC 2.A.29) family.</text>
</comment>
<dbReference type="STRING" id="5627.A0A1C7MGF2"/>
<dbReference type="AlphaFoldDB" id="A0A1C7MGF2"/>
<gene>
    <name evidence="9" type="ORF">A0H81_04128</name>
</gene>
<accession>A0A1C7MGF2</accession>
<evidence type="ECO:0000256" key="3">
    <source>
        <dbReference type="ARBA" id="ARBA00022448"/>
    </source>
</evidence>
<reference evidence="9 10" key="1">
    <citation type="submission" date="2016-03" db="EMBL/GenBank/DDBJ databases">
        <title>Whole genome sequencing of Grifola frondosa 9006-11.</title>
        <authorList>
            <person name="Min B."/>
            <person name="Park H."/>
            <person name="Kim J.-G."/>
            <person name="Cho H."/>
            <person name="Oh Y.-L."/>
            <person name="Kong W.-S."/>
            <person name="Choi I.-G."/>
        </authorList>
    </citation>
    <scope>NUCLEOTIDE SEQUENCE [LARGE SCALE GENOMIC DNA]</scope>
    <source>
        <strain evidence="9 10">9006-11</strain>
    </source>
</reference>
<dbReference type="EMBL" id="LUGG01000004">
    <property type="protein sequence ID" value="OBZ75426.1"/>
    <property type="molecule type" value="Genomic_DNA"/>
</dbReference>
<comment type="caution">
    <text evidence="9">The sequence shown here is derived from an EMBL/GenBank/DDBJ whole genome shotgun (WGS) entry which is preliminary data.</text>
</comment>
<organism evidence="9 10">
    <name type="scientific">Grifola frondosa</name>
    <name type="common">Maitake</name>
    <name type="synonym">Polyporus frondosus</name>
    <dbReference type="NCBI Taxonomy" id="5627"/>
    <lineage>
        <taxon>Eukaryota</taxon>
        <taxon>Fungi</taxon>
        <taxon>Dikarya</taxon>
        <taxon>Basidiomycota</taxon>
        <taxon>Agaricomycotina</taxon>
        <taxon>Agaricomycetes</taxon>
        <taxon>Polyporales</taxon>
        <taxon>Grifolaceae</taxon>
        <taxon>Grifola</taxon>
    </lineage>
</organism>
<evidence type="ECO:0000256" key="2">
    <source>
        <dbReference type="ARBA" id="ARBA00006375"/>
    </source>
</evidence>
<dbReference type="GO" id="GO:0031966">
    <property type="term" value="C:mitochondrial membrane"/>
    <property type="evidence" value="ECO:0007669"/>
    <property type="project" value="UniProtKB-SubCell"/>
</dbReference>
<evidence type="ECO:0000256" key="7">
    <source>
        <dbReference type="ARBA" id="ARBA00023128"/>
    </source>
</evidence>
<dbReference type="GO" id="GO:1990575">
    <property type="term" value="P:mitochondrial L-ornithine transmembrane transport"/>
    <property type="evidence" value="ECO:0007669"/>
    <property type="project" value="TreeGrafter"/>
</dbReference>
<dbReference type="InterPro" id="IPR050567">
    <property type="entry name" value="Mitochondrial_Carrier"/>
</dbReference>
<evidence type="ECO:0000256" key="8">
    <source>
        <dbReference type="ARBA" id="ARBA00023136"/>
    </source>
</evidence>
<protein>
    <submittedName>
        <fullName evidence="9">Uncharacterized protein</fullName>
    </submittedName>
</protein>
<keyword evidence="10" id="KW-1185">Reference proteome</keyword>
<keyword evidence="7" id="KW-0496">Mitochondrion</keyword>
<keyword evidence="5" id="KW-0677">Repeat</keyword>
<dbReference type="GO" id="GO:0000064">
    <property type="term" value="F:L-ornithine transmembrane transporter activity"/>
    <property type="evidence" value="ECO:0007669"/>
    <property type="project" value="TreeGrafter"/>
</dbReference>
<keyword evidence="6" id="KW-1133">Transmembrane helix</keyword>
<dbReference type="Gene3D" id="1.50.40.10">
    <property type="entry name" value="Mitochondrial carrier domain"/>
    <property type="match status" value="1"/>
</dbReference>
<keyword evidence="8" id="KW-0472">Membrane</keyword>
<proteinExistence type="inferred from homology"/>
<keyword evidence="4" id="KW-0812">Transmembrane</keyword>
<evidence type="ECO:0000313" key="9">
    <source>
        <dbReference type="EMBL" id="OBZ75426.1"/>
    </source>
</evidence>
<evidence type="ECO:0000256" key="1">
    <source>
        <dbReference type="ARBA" id="ARBA00004225"/>
    </source>
</evidence>
<dbReference type="InterPro" id="IPR023395">
    <property type="entry name" value="MCP_dom_sf"/>
</dbReference>
<dbReference type="Proteomes" id="UP000092993">
    <property type="component" value="Unassembled WGS sequence"/>
</dbReference>
<dbReference type="SUPFAM" id="SSF103506">
    <property type="entry name" value="Mitochondrial carrier"/>
    <property type="match status" value="1"/>
</dbReference>
<comment type="subcellular location">
    <subcellularLocation>
        <location evidence="1">Mitochondrion membrane</location>
        <topology evidence="1">Multi-pass membrane protein</topology>
    </subcellularLocation>
</comment>
<dbReference type="OrthoDB" id="3364892at2759"/>
<name>A0A1C7MGF2_GRIFR</name>
<sequence length="556" mass="61689">MSATAEEGAQQQQSNSFYAALARTATRSLALYFSRPVRLFRPSKVSGWHSLRGLAGHNGQALTPQYLSSLVKQQGLIVIPKHFVPPMIVNGALGVVLWSTYTEVSNVLEPHLSCHPTTLAAVSGACAGGTQALLAAPAENMRFALEGTSSATGWSDAWKEVFRSTEPKAPIPREVHVHEARQVRDWMKEVGEMAGRGWDGWGWGCAKDICGFAVFFATLDFTRRFAVKTKAASQEMLRSGKFADEKAARRHAPRIVHAITLVAGGTVAGLAYEIVCRPWDAARKAVHVDRLSPVSNGHSITTILLQKLRDDGLLSFFKNPAHVLREPTISQGRTLGDGFSSVGSVRPCRECSFKYVLHISLHPNEASVHASWIETDSICSRVTVPRQGPGFYIGRTKEWPGGSDTTMQFSTSSEVNDEWGGFERPSAYTRIVRADPLADSIMLSLQFPPFVPAGKNYAMDDFEGNSRRLGCWQELRQVGVLHAISMQVCSRRWSSLKLCTFAGISRPRLSILKDLRHLTMGKNRRLWSVPRIVQRVPSKHDDYQLECRSRCFWRQP</sequence>
<dbReference type="PANTHER" id="PTHR45624:SF52">
    <property type="entry name" value="MITOCHONDRIAL CARRIER"/>
    <property type="match status" value="1"/>
</dbReference>
<evidence type="ECO:0000256" key="5">
    <source>
        <dbReference type="ARBA" id="ARBA00022737"/>
    </source>
</evidence>
<keyword evidence="3" id="KW-0813">Transport</keyword>
<evidence type="ECO:0000256" key="4">
    <source>
        <dbReference type="ARBA" id="ARBA00022692"/>
    </source>
</evidence>
<evidence type="ECO:0000313" key="10">
    <source>
        <dbReference type="Proteomes" id="UP000092993"/>
    </source>
</evidence>
<dbReference type="PANTHER" id="PTHR45624">
    <property type="entry name" value="MITOCHONDRIAL BASIC AMINO ACIDS TRANSPORTER-RELATED"/>
    <property type="match status" value="1"/>
</dbReference>
<evidence type="ECO:0000256" key="6">
    <source>
        <dbReference type="ARBA" id="ARBA00022989"/>
    </source>
</evidence>